<feature type="binding site" evidence="9">
    <location>
        <begin position="356"/>
        <end position="357"/>
    </location>
    <ligand>
        <name>ATP</name>
        <dbReference type="ChEBI" id="CHEBI:30616"/>
    </ligand>
</feature>
<dbReference type="PIRSF" id="PIRSF001589">
    <property type="entry name" value="Asn_synthetase_glu-h"/>
    <property type="match status" value="1"/>
</dbReference>
<dbReference type="InterPro" id="IPR014729">
    <property type="entry name" value="Rossmann-like_a/b/a_fold"/>
</dbReference>
<evidence type="ECO:0000259" key="10">
    <source>
        <dbReference type="PROSITE" id="PS51278"/>
    </source>
</evidence>
<dbReference type="OrthoDB" id="9763290at2"/>
<dbReference type="InterPro" id="IPR017932">
    <property type="entry name" value="GATase_2_dom"/>
</dbReference>
<dbReference type="PANTHER" id="PTHR43284:SF1">
    <property type="entry name" value="ASPARAGINE SYNTHETASE"/>
    <property type="match status" value="1"/>
</dbReference>
<evidence type="ECO:0000256" key="4">
    <source>
        <dbReference type="ARBA" id="ARBA00022741"/>
    </source>
</evidence>
<dbReference type="Proteomes" id="UP000198790">
    <property type="component" value="Unassembled WGS sequence"/>
</dbReference>
<keyword evidence="8" id="KW-0061">Asparagine biosynthesis</keyword>
<feature type="domain" description="Glutamine amidotransferase type-2" evidence="10">
    <location>
        <begin position="2"/>
        <end position="187"/>
    </location>
</feature>
<dbReference type="InterPro" id="IPR001962">
    <property type="entry name" value="Asn_synthase"/>
</dbReference>
<dbReference type="EMBL" id="FOKK01000015">
    <property type="protein sequence ID" value="SFB51660.1"/>
    <property type="molecule type" value="Genomic_DNA"/>
</dbReference>
<evidence type="ECO:0000313" key="11">
    <source>
        <dbReference type="EMBL" id="SFB51660.1"/>
    </source>
</evidence>
<comment type="similarity">
    <text evidence="2">Belongs to the asparagine synthetase family.</text>
</comment>
<dbReference type="GO" id="GO:0005524">
    <property type="term" value="F:ATP binding"/>
    <property type="evidence" value="ECO:0007669"/>
    <property type="project" value="UniProtKB-KW"/>
</dbReference>
<keyword evidence="8" id="KW-0028">Amino-acid biosynthesis</keyword>
<organism evidence="11 12">
    <name type="scientific">Algoriphagus aquimarinus</name>
    <dbReference type="NCBI Taxonomy" id="237018"/>
    <lineage>
        <taxon>Bacteria</taxon>
        <taxon>Pseudomonadati</taxon>
        <taxon>Bacteroidota</taxon>
        <taxon>Cytophagia</taxon>
        <taxon>Cytophagales</taxon>
        <taxon>Cyclobacteriaceae</taxon>
        <taxon>Algoriphagus</taxon>
    </lineage>
</organism>
<dbReference type="PROSITE" id="PS51278">
    <property type="entry name" value="GATASE_TYPE_2"/>
    <property type="match status" value="1"/>
</dbReference>
<evidence type="ECO:0000256" key="7">
    <source>
        <dbReference type="ARBA" id="ARBA00048741"/>
    </source>
</evidence>
<dbReference type="InterPro" id="IPR006426">
    <property type="entry name" value="Asn_synth_AEB"/>
</dbReference>
<evidence type="ECO:0000256" key="6">
    <source>
        <dbReference type="ARBA" id="ARBA00022962"/>
    </source>
</evidence>
<dbReference type="InterPro" id="IPR029055">
    <property type="entry name" value="Ntn_hydrolases_N"/>
</dbReference>
<evidence type="ECO:0000256" key="2">
    <source>
        <dbReference type="ARBA" id="ARBA00005752"/>
    </source>
</evidence>
<proteinExistence type="inferred from homology"/>
<feature type="active site" description="For GATase activity" evidence="8">
    <location>
        <position position="2"/>
    </location>
</feature>
<dbReference type="Gene3D" id="3.40.50.620">
    <property type="entry name" value="HUPs"/>
    <property type="match status" value="1"/>
</dbReference>
<dbReference type="SUPFAM" id="SSF52402">
    <property type="entry name" value="Adenine nucleotide alpha hydrolases-like"/>
    <property type="match status" value="1"/>
</dbReference>
<feature type="binding site" evidence="9">
    <location>
        <position position="280"/>
    </location>
    <ligand>
        <name>ATP</name>
        <dbReference type="ChEBI" id="CHEBI:30616"/>
    </ligand>
</feature>
<evidence type="ECO:0000256" key="5">
    <source>
        <dbReference type="ARBA" id="ARBA00022840"/>
    </source>
</evidence>
<reference evidence="11 12" key="1">
    <citation type="submission" date="2016-10" db="EMBL/GenBank/DDBJ databases">
        <authorList>
            <person name="de Groot N.N."/>
        </authorList>
    </citation>
    <scope>NUCLEOTIDE SEQUENCE [LARGE SCALE GENOMIC DNA]</scope>
    <source>
        <strain evidence="11 12">DSM 23399</strain>
    </source>
</reference>
<dbReference type="Gene3D" id="3.60.20.10">
    <property type="entry name" value="Glutamine Phosphoribosylpyrophosphate, subunit 1, domain 1"/>
    <property type="match status" value="1"/>
</dbReference>
<dbReference type="InterPro" id="IPR033738">
    <property type="entry name" value="AsnB_N"/>
</dbReference>
<accession>A0A1I1BT99</accession>
<dbReference type="CDD" id="cd00712">
    <property type="entry name" value="AsnB"/>
    <property type="match status" value="1"/>
</dbReference>
<dbReference type="Pfam" id="PF00733">
    <property type="entry name" value="Asn_synthase"/>
    <property type="match status" value="1"/>
</dbReference>
<sequence length="591" mass="68115">MCGIHLIWGKGANEEAITTMLQQSRHRGPDQHASFSPWPGLWIGVNRLKILHTGSEADQPFWSSDERSLLIWNGELYNYQEIRNLLIQIGITFITQSDTEVVLHLLRVFGTEGLEKMNGMFALMFVDLAEKSVLVARDKNGEKPLYYAQNPDVLTISSECRSIQTLKNSAFDTRQIEPYFYLRAPILGNTFFKGIHEWKPERYSKISSHSAFHWNNIRSQSKLSTEPTFENFKETLTDAVLNQFHADVPVGIQLSGGADSSLLYALWYKETGTPLSSYTIQVEHNYRKKYSDGNSASRFAKQFLSQHHLIEITQKTFWENWDDYLLSVDQPVGDSAGFLNWMIGKEAKKSVKVLISGAGADELWGGYQRHKAFDVYQKRKDFLLKFQGILGKFPLGRGYQKFISAVESSPRKTFLNFSALDTIPDDLSEDYDRVFDKNLPEYTQMLNFDRQIYLVQDVLKIQDNALMAHSIEGRAPYLDASMLDLWRNIKDEELLKGKPWIKKYLNELDLTWISTRKKMGFGLPLLEWFAENGEFANRVFASIKAFELTHGTHFSPKMRSLATQPELGVKHHFLTLYNLFLLGEWVKLHRL</sequence>
<evidence type="ECO:0000256" key="1">
    <source>
        <dbReference type="ARBA" id="ARBA00005187"/>
    </source>
</evidence>
<gene>
    <name evidence="11" type="ORF">SAMN04489723_11590</name>
</gene>
<evidence type="ECO:0000256" key="3">
    <source>
        <dbReference type="ARBA" id="ARBA00012737"/>
    </source>
</evidence>
<keyword evidence="5 9" id="KW-0067">ATP-binding</keyword>
<dbReference type="NCBIfam" id="TIGR01536">
    <property type="entry name" value="asn_synth_AEB"/>
    <property type="match status" value="1"/>
</dbReference>
<evidence type="ECO:0000256" key="9">
    <source>
        <dbReference type="PIRSR" id="PIRSR001589-2"/>
    </source>
</evidence>
<name>A0A1I1BT99_9BACT</name>
<dbReference type="STRING" id="237018.SAMN04489723_11590"/>
<comment type="catalytic activity">
    <reaction evidence="7">
        <text>L-aspartate + L-glutamine + ATP + H2O = L-asparagine + L-glutamate + AMP + diphosphate + H(+)</text>
        <dbReference type="Rhea" id="RHEA:12228"/>
        <dbReference type="ChEBI" id="CHEBI:15377"/>
        <dbReference type="ChEBI" id="CHEBI:15378"/>
        <dbReference type="ChEBI" id="CHEBI:29985"/>
        <dbReference type="ChEBI" id="CHEBI:29991"/>
        <dbReference type="ChEBI" id="CHEBI:30616"/>
        <dbReference type="ChEBI" id="CHEBI:33019"/>
        <dbReference type="ChEBI" id="CHEBI:58048"/>
        <dbReference type="ChEBI" id="CHEBI:58359"/>
        <dbReference type="ChEBI" id="CHEBI:456215"/>
        <dbReference type="EC" id="6.3.5.4"/>
    </reaction>
</comment>
<dbReference type="RefSeq" id="WP_092899687.1">
    <property type="nucleotide sequence ID" value="NZ_FOKK01000015.1"/>
</dbReference>
<dbReference type="GO" id="GO:0004066">
    <property type="term" value="F:asparagine synthase (glutamine-hydrolyzing) activity"/>
    <property type="evidence" value="ECO:0007669"/>
    <property type="project" value="UniProtKB-EC"/>
</dbReference>
<evidence type="ECO:0000256" key="8">
    <source>
        <dbReference type="PIRSR" id="PIRSR001589-1"/>
    </source>
</evidence>
<dbReference type="CDD" id="cd01991">
    <property type="entry name" value="Asn_synthase_B_C"/>
    <property type="match status" value="1"/>
</dbReference>
<dbReference type="PANTHER" id="PTHR43284">
    <property type="entry name" value="ASPARAGINE SYNTHETASE (GLUTAMINE-HYDROLYZING)"/>
    <property type="match status" value="1"/>
</dbReference>
<dbReference type="AlphaFoldDB" id="A0A1I1BT99"/>
<dbReference type="SUPFAM" id="SSF56235">
    <property type="entry name" value="N-terminal nucleophile aminohydrolases (Ntn hydrolases)"/>
    <property type="match status" value="1"/>
</dbReference>
<dbReference type="GO" id="GO:0006529">
    <property type="term" value="P:asparagine biosynthetic process"/>
    <property type="evidence" value="ECO:0007669"/>
    <property type="project" value="UniProtKB-KW"/>
</dbReference>
<keyword evidence="6 8" id="KW-0315">Glutamine amidotransferase</keyword>
<keyword evidence="12" id="KW-1185">Reference proteome</keyword>
<feature type="binding site" evidence="9">
    <location>
        <position position="98"/>
    </location>
    <ligand>
        <name>L-glutamine</name>
        <dbReference type="ChEBI" id="CHEBI:58359"/>
    </ligand>
</feature>
<evidence type="ECO:0000313" key="12">
    <source>
        <dbReference type="Proteomes" id="UP000198790"/>
    </source>
</evidence>
<dbReference type="GO" id="GO:0005829">
    <property type="term" value="C:cytosol"/>
    <property type="evidence" value="ECO:0007669"/>
    <property type="project" value="TreeGrafter"/>
</dbReference>
<dbReference type="Pfam" id="PF13537">
    <property type="entry name" value="GATase_7"/>
    <property type="match status" value="1"/>
</dbReference>
<keyword evidence="4 9" id="KW-0547">Nucleotide-binding</keyword>
<dbReference type="EC" id="6.3.5.4" evidence="3"/>
<comment type="pathway">
    <text evidence="1">Amino-acid biosynthesis; L-asparagine biosynthesis; L-asparagine from L-aspartate (L-Gln route): step 1/1.</text>
</comment>
<dbReference type="InterPro" id="IPR051786">
    <property type="entry name" value="ASN_synthetase/amidase"/>
</dbReference>
<protein>
    <recommendedName>
        <fullName evidence="3">asparagine synthase (glutamine-hydrolyzing)</fullName>
        <ecNumber evidence="3">6.3.5.4</ecNumber>
    </recommendedName>
</protein>